<dbReference type="Pfam" id="PF08460">
    <property type="entry name" value="SH3_5"/>
    <property type="match status" value="2"/>
</dbReference>
<feature type="signal peptide" evidence="4">
    <location>
        <begin position="1"/>
        <end position="31"/>
    </location>
</feature>
<dbReference type="InterPro" id="IPR007921">
    <property type="entry name" value="CHAP_dom"/>
</dbReference>
<dbReference type="KEGG" id="splr:C0J00_00360"/>
<feature type="chain" id="PRO_5014998639" description="N-acetylmuramoyl-L-alanine amidase" evidence="4">
    <location>
        <begin position="32"/>
        <end position="470"/>
    </location>
</feature>
<feature type="region of interest" description="Disordered" evidence="3">
    <location>
        <begin position="255"/>
        <end position="278"/>
    </location>
</feature>
<evidence type="ECO:0000259" key="5">
    <source>
        <dbReference type="PROSITE" id="PS50911"/>
    </source>
</evidence>
<dbReference type="Pfam" id="PF05257">
    <property type="entry name" value="CHAP"/>
    <property type="match status" value="1"/>
</dbReference>
<name>A0A2L0D1M2_9STRE</name>
<sequence>MTFKSKFTTVSALALILAGTGLSTGQSIAQAAVLGDNYPSQWKYGGGADSWGMYKRQCTSFVAFRLSSANGFTLPGGYGNAITWGGVAKSQGYRVDMNPAVGSVAWFGNGVNGAGSYGHVAWVAEVNGDTVTIEEYNYDAGQGPEKYWKRSFHKSKVSGYIHFKDIGKTTTSQSTTSPTSTSTAQLNTHGTYNFTSRASIKAEPKLSSPELAFYDKGQSVVYDKTLEADGYKWISYIAGSGMRRYIPISPLDKTTTTTTTTGAPSPTTTNTSTKTLASSGTYQFTTRSSIKNEPKQSATEVAFYDKGQSVVYDKTLEADGYKWISYISASGVRRYIAVEPLSTTSTAESSQTAPVSSSQPTSNKTTNTIAVGDVVYFSEAFKVTANVSGGLISSSDLAGGTPTSLNYIDPTPAIETDRNGKKSGDQVLYPGDYFTLPGQYKVSKIDKASNGICIKIGSRDTWVSLSKAKK</sequence>
<feature type="compositionally biased region" description="Low complexity" evidence="3">
    <location>
        <begin position="343"/>
        <end position="353"/>
    </location>
</feature>
<dbReference type="Proteomes" id="UP000238956">
    <property type="component" value="Chromosome"/>
</dbReference>
<keyword evidence="7" id="KW-1185">Reference proteome</keyword>
<feature type="domain" description="Peptidase C51" evidence="5">
    <location>
        <begin position="33"/>
        <end position="162"/>
    </location>
</feature>
<evidence type="ECO:0000313" key="6">
    <source>
        <dbReference type="EMBL" id="AUW95698.1"/>
    </source>
</evidence>
<dbReference type="EMBL" id="CP025536">
    <property type="protein sequence ID" value="AUW95698.1"/>
    <property type="molecule type" value="Genomic_DNA"/>
</dbReference>
<reference evidence="6 7" key="2">
    <citation type="submission" date="2018-02" db="EMBL/GenBank/DDBJ databases">
        <title>Whole genome sequencing analysis of Streptococcus pluranimalium isolated from cattle infected mastitis in China.</title>
        <authorList>
            <person name="Zhang J.-R."/>
            <person name="Hu G.-Z."/>
        </authorList>
    </citation>
    <scope>NUCLEOTIDE SEQUENCE [LARGE SCALE GENOMIC DNA]</scope>
    <source>
        <strain evidence="6 7">TH11417</strain>
    </source>
</reference>
<gene>
    <name evidence="6" type="ORF">C0J00_00360</name>
</gene>
<dbReference type="Gene3D" id="2.30.30.40">
    <property type="entry name" value="SH3 Domains"/>
    <property type="match status" value="2"/>
</dbReference>
<dbReference type="AlphaFoldDB" id="A0A2L0D1M2"/>
<reference evidence="6 7" key="1">
    <citation type="submission" date="2017-12" db="EMBL/GenBank/DDBJ databases">
        <authorList>
            <person name="Hurst M.R.H."/>
        </authorList>
    </citation>
    <scope>NUCLEOTIDE SEQUENCE [LARGE SCALE GENOMIC DNA]</scope>
    <source>
        <strain evidence="6 7">TH11417</strain>
    </source>
</reference>
<keyword evidence="4" id="KW-0732">Signal</keyword>
<dbReference type="InterPro" id="IPR038765">
    <property type="entry name" value="Papain-like_cys_pep_sf"/>
</dbReference>
<dbReference type="SUPFAM" id="SSF54001">
    <property type="entry name" value="Cysteine proteinases"/>
    <property type="match status" value="1"/>
</dbReference>
<feature type="compositionally biased region" description="Low complexity" evidence="3">
    <location>
        <begin position="255"/>
        <end position="275"/>
    </location>
</feature>
<dbReference type="Gene3D" id="3.90.1720.10">
    <property type="entry name" value="endopeptidase domain like (from Nostoc punctiforme)"/>
    <property type="match status" value="1"/>
</dbReference>
<dbReference type="SMART" id="SM00287">
    <property type="entry name" value="SH3b"/>
    <property type="match status" value="2"/>
</dbReference>
<dbReference type="PROSITE" id="PS50911">
    <property type="entry name" value="CHAP"/>
    <property type="match status" value="1"/>
</dbReference>
<protein>
    <recommendedName>
        <fullName evidence="2">N-acetylmuramoyl-L-alanine amidase</fullName>
        <ecNumber evidence="2">3.5.1.28</ecNumber>
    </recommendedName>
</protein>
<proteinExistence type="predicted"/>
<feature type="region of interest" description="Disordered" evidence="3">
    <location>
        <begin position="343"/>
        <end position="364"/>
    </location>
</feature>
<dbReference type="GO" id="GO:0008745">
    <property type="term" value="F:N-acetylmuramoyl-L-alanine amidase activity"/>
    <property type="evidence" value="ECO:0007669"/>
    <property type="project" value="UniProtKB-EC"/>
</dbReference>
<evidence type="ECO:0000256" key="1">
    <source>
        <dbReference type="ARBA" id="ARBA00001561"/>
    </source>
</evidence>
<dbReference type="InterPro" id="IPR003646">
    <property type="entry name" value="SH3-like_bac-type"/>
</dbReference>
<evidence type="ECO:0000256" key="3">
    <source>
        <dbReference type="SAM" id="MobiDB-lite"/>
    </source>
</evidence>
<evidence type="ECO:0000256" key="4">
    <source>
        <dbReference type="SAM" id="SignalP"/>
    </source>
</evidence>
<organism evidence="6 7">
    <name type="scientific">Streptococcus pluranimalium</name>
    <dbReference type="NCBI Taxonomy" id="82348"/>
    <lineage>
        <taxon>Bacteria</taxon>
        <taxon>Bacillati</taxon>
        <taxon>Bacillota</taxon>
        <taxon>Bacilli</taxon>
        <taxon>Lactobacillales</taxon>
        <taxon>Streptococcaceae</taxon>
        <taxon>Streptococcus</taxon>
    </lineage>
</organism>
<evidence type="ECO:0000313" key="7">
    <source>
        <dbReference type="Proteomes" id="UP000238956"/>
    </source>
</evidence>
<dbReference type="OrthoDB" id="2144002at2"/>
<feature type="compositionally biased region" description="Polar residues" evidence="3">
    <location>
        <begin position="354"/>
        <end position="364"/>
    </location>
</feature>
<comment type="catalytic activity">
    <reaction evidence="1">
        <text>Hydrolyzes the link between N-acetylmuramoyl residues and L-amino acid residues in certain cell-wall glycopeptides.</text>
        <dbReference type="EC" id="3.5.1.28"/>
    </reaction>
</comment>
<dbReference type="EC" id="3.5.1.28" evidence="2"/>
<accession>A0A2L0D1M2</accession>
<evidence type="ECO:0000256" key="2">
    <source>
        <dbReference type="ARBA" id="ARBA00011901"/>
    </source>
</evidence>